<gene>
    <name evidence="2" type="ORF">GS882_03195</name>
</gene>
<organism evidence="2 3">
    <name type="scientific">Rhodococcus hoagii</name>
    <name type="common">Corynebacterium equii</name>
    <dbReference type="NCBI Taxonomy" id="43767"/>
    <lineage>
        <taxon>Bacteria</taxon>
        <taxon>Bacillati</taxon>
        <taxon>Actinomycetota</taxon>
        <taxon>Actinomycetes</taxon>
        <taxon>Mycobacteriales</taxon>
        <taxon>Nocardiaceae</taxon>
        <taxon>Prescottella</taxon>
    </lineage>
</organism>
<evidence type="ECO:0000313" key="3">
    <source>
        <dbReference type="Proteomes" id="UP000603463"/>
    </source>
</evidence>
<accession>A0A9Q4ZIL7</accession>
<sequence>MTRRILVTGSRDWTNEAIMRSALGDAWLRAGQSDDAILVHGAARGADSLAARLWEEGGFRTEAYPARWNQYGKAAGFIRNKLMVDLGADECIAFPLGISRGTRSCMTLARAAGIPVYDYEPN</sequence>
<dbReference type="AlphaFoldDB" id="A0A9Q4ZIL7"/>
<feature type="domain" description="YspA cpYpsA-related SLOG" evidence="1">
    <location>
        <begin position="4"/>
        <end position="71"/>
    </location>
</feature>
<reference evidence="2" key="1">
    <citation type="journal article" date="2020" name="Environ. Microbiol.">
        <title>The novel and transferable erm(51) gene confers Macrolides, Lincosamides, and Streptogramins B (MLSB) resistance to clonal Rhodococcus equi in the environment.</title>
        <authorList>
            <person name="Huber L."/>
            <person name="Giguere S."/>
            <person name="Slovis N.M."/>
            <person name="Alvarez-Narvaez S."/>
            <person name="Hart K.A."/>
            <person name="Greiter M."/>
            <person name="Morris E.R.A."/>
            <person name="Cohen N.D."/>
        </authorList>
    </citation>
    <scope>NUCLEOTIDE SEQUENCE</scope>
    <source>
        <strain evidence="2">Lh_116_1</strain>
    </source>
</reference>
<evidence type="ECO:0000313" key="2">
    <source>
        <dbReference type="EMBL" id="NKT77227.1"/>
    </source>
</evidence>
<evidence type="ECO:0000259" key="1">
    <source>
        <dbReference type="Pfam" id="PF10686"/>
    </source>
</evidence>
<dbReference type="Pfam" id="PF10686">
    <property type="entry name" value="YAcAr"/>
    <property type="match status" value="1"/>
</dbReference>
<name>A0A9Q4ZIL7_RHOHA</name>
<proteinExistence type="predicted"/>
<dbReference type="Proteomes" id="UP000603463">
    <property type="component" value="Unassembled WGS sequence"/>
</dbReference>
<dbReference type="InterPro" id="IPR019627">
    <property type="entry name" value="YAcAr"/>
</dbReference>
<protein>
    <submittedName>
        <fullName evidence="2">DUF2493 domain-containing protein</fullName>
    </submittedName>
</protein>
<dbReference type="EMBL" id="WVBC01000002">
    <property type="protein sequence ID" value="NKT77227.1"/>
    <property type="molecule type" value="Genomic_DNA"/>
</dbReference>
<comment type="caution">
    <text evidence="2">The sequence shown here is derived from an EMBL/GenBank/DDBJ whole genome shotgun (WGS) entry which is preliminary data.</text>
</comment>